<evidence type="ECO:0008006" key="3">
    <source>
        <dbReference type="Google" id="ProtNLM"/>
    </source>
</evidence>
<reference evidence="2" key="1">
    <citation type="journal article" date="2019" name="Int. J. Syst. Evol. Microbiol.">
        <title>The Global Catalogue of Microorganisms (GCM) 10K type strain sequencing project: providing services to taxonomists for standard genome sequencing and annotation.</title>
        <authorList>
            <consortium name="The Broad Institute Genomics Platform"/>
            <consortium name="The Broad Institute Genome Sequencing Center for Infectious Disease"/>
            <person name="Wu L."/>
            <person name="Ma J."/>
        </authorList>
    </citation>
    <scope>NUCLEOTIDE SEQUENCE [LARGE SCALE GENOMIC DNA]</scope>
    <source>
        <strain evidence="2">JCM 4416</strain>
    </source>
</reference>
<dbReference type="Proteomes" id="UP000597853">
    <property type="component" value="Unassembled WGS sequence"/>
</dbReference>
<evidence type="ECO:0000313" key="1">
    <source>
        <dbReference type="EMBL" id="GGS28965.1"/>
    </source>
</evidence>
<evidence type="ECO:0000313" key="2">
    <source>
        <dbReference type="Proteomes" id="UP000597853"/>
    </source>
</evidence>
<dbReference type="EMBL" id="BMTX01000001">
    <property type="protein sequence ID" value="GGS28965.1"/>
    <property type="molecule type" value="Genomic_DNA"/>
</dbReference>
<keyword evidence="2" id="KW-1185">Reference proteome</keyword>
<gene>
    <name evidence="1" type="ORF">GCM10010285_04210</name>
</gene>
<dbReference type="SUPFAM" id="SSF103032">
    <property type="entry name" value="Hypothetical protein YwqG"/>
    <property type="match status" value="1"/>
</dbReference>
<name>A0ABQ2SJV6_STREZ</name>
<accession>A0ABQ2SJV6</accession>
<sequence length="377" mass="41693">MFRSLRGGGGLSVAGDSITGMVLVRTTPPRPVEVTELFPELASLARPAIRLHPRPGSPSVRDSSVGGPLLWPADEPWPHCEDAHLHGDSGFRESPAAIRLDRYRRAQRHDDPYGPSFTPEEVAALEQKAARLEERLDAGPPLPADCPVPLLPVAQLYLRDVPLLRPPGEADLLQILWCPYDHEPDWKPATRVIWRSAASVTDVLATPPEPYEANYDGYVPEPCVLAPEAITEYPCSLDLSPEVRQVVQDWSRWQAARAVVHGSYEEYPAEYYDAHLADAPGWKVGGWPPWGRTDPNPRYCAVCKARMVPLLTIASFEWDGETYGWAPQEERAAAYAHGHLAGLNPAQPTRVVVGSADNMQLYVCPESPEHPHTDLIQ</sequence>
<proteinExistence type="predicted"/>
<protein>
    <recommendedName>
        <fullName evidence="3">DUF1963 domain-containing protein</fullName>
    </recommendedName>
</protein>
<comment type="caution">
    <text evidence="1">The sequence shown here is derived from an EMBL/GenBank/DDBJ whole genome shotgun (WGS) entry which is preliminary data.</text>
</comment>
<organism evidence="1 2">
    <name type="scientific">Streptomyces pseudogriseolus</name>
    <name type="common">Streptomyces gancidicus</name>
    <name type="synonym">Streptomyces rubiginosus</name>
    <dbReference type="NCBI Taxonomy" id="36817"/>
    <lineage>
        <taxon>Bacteria</taxon>
        <taxon>Bacillati</taxon>
        <taxon>Actinomycetota</taxon>
        <taxon>Actinomycetes</taxon>
        <taxon>Kitasatosporales</taxon>
        <taxon>Streptomycetaceae</taxon>
        <taxon>Streptomyces</taxon>
        <taxon>Streptomyces pseudogriseolus group</taxon>
    </lineage>
</organism>
<dbReference type="InterPro" id="IPR035948">
    <property type="entry name" value="YwqG-like_sf"/>
</dbReference>
<dbReference type="Gene3D" id="2.30.320.10">
    <property type="entry name" value="YwqG-like"/>
    <property type="match status" value="1"/>
</dbReference>